<dbReference type="InterPro" id="IPR000953">
    <property type="entry name" value="Chromo/chromo_shadow_dom"/>
</dbReference>
<sequence length="421" mass="46573">MKGGRTNLEAPNDSATFAAADVVVAAGNGGDDPLTPAVGNDQTQFQMVEGDEAVGQVSEEAEAEEEDEEGTDKVPQEGGRPKLDEGYFEIEAIRRKRVRKGQLEYLIKWRDWPETANTWEPPENLLSVPDVVEAFEASLRSGKHRKRKRKHAIHHTLPKKRQHRSTTSYSLRQFSAKSAAENHLQSAPTNDLSIADLPAHPQPVLFADEVEEIDDDGSLGKAETANENWGVNVSKLNVEKENDYDPKLTELKATASFMTNNGANSNKPAIHVQEHNASTGNAQLNGQSKVDGMGLNQSGRCRGAKRRKSGSVKRFKKDSYVGPDDTQAIIVEQAWTEIADFGGNNNHKISDAKTSSNIVKIIKPLSYSASVSSDIPDIIVNFLAMRYDGTEVEVDNKYLKTNNPLLLINFYEQRLRFNPTF</sequence>
<feature type="compositionally biased region" description="Acidic residues" evidence="3">
    <location>
        <begin position="59"/>
        <end position="70"/>
    </location>
</feature>
<dbReference type="GO" id="GO:0031507">
    <property type="term" value="P:heterochromatin formation"/>
    <property type="evidence" value="ECO:0007669"/>
    <property type="project" value="InterPro"/>
</dbReference>
<dbReference type="PANTHER" id="PTHR47240:SF2">
    <property type="entry name" value="CHROMO DOMAIN-CONTAINING PROTEIN LHP1"/>
    <property type="match status" value="1"/>
</dbReference>
<dbReference type="Proteomes" id="UP001293593">
    <property type="component" value="Unassembled WGS sequence"/>
</dbReference>
<dbReference type="InterPro" id="IPR044251">
    <property type="entry name" value="LHP1-like"/>
</dbReference>
<evidence type="ECO:0000256" key="1">
    <source>
        <dbReference type="ARBA" id="ARBA00004123"/>
    </source>
</evidence>
<dbReference type="Gene3D" id="2.40.50.40">
    <property type="match status" value="1"/>
</dbReference>
<feature type="compositionally biased region" description="Basic residues" evidence="3">
    <location>
        <begin position="302"/>
        <end position="316"/>
    </location>
</feature>
<dbReference type="PROSITE" id="PS50013">
    <property type="entry name" value="CHROMO_2"/>
    <property type="match status" value="1"/>
</dbReference>
<dbReference type="InterPro" id="IPR023780">
    <property type="entry name" value="Chromo_domain"/>
</dbReference>
<dbReference type="SUPFAM" id="SSF54160">
    <property type="entry name" value="Chromo domain-like"/>
    <property type="match status" value="1"/>
</dbReference>
<dbReference type="SMART" id="SM00298">
    <property type="entry name" value="CHROMO"/>
    <property type="match status" value="1"/>
</dbReference>
<comment type="subcellular location">
    <subcellularLocation>
        <location evidence="1">Nucleus</location>
    </subcellularLocation>
</comment>
<dbReference type="AlphaFoldDB" id="A0AAE1JI88"/>
<feature type="region of interest" description="Disordered" evidence="3">
    <location>
        <begin position="140"/>
        <end position="168"/>
    </location>
</feature>
<proteinExistence type="predicted"/>
<dbReference type="GO" id="GO:0000792">
    <property type="term" value="C:heterochromatin"/>
    <property type="evidence" value="ECO:0007669"/>
    <property type="project" value="UniProtKB-ARBA"/>
</dbReference>
<keyword evidence="6" id="KW-1185">Reference proteome</keyword>
<protein>
    <recommendedName>
        <fullName evidence="4">Chromo domain-containing protein</fullName>
    </recommendedName>
</protein>
<dbReference type="Pfam" id="PF00385">
    <property type="entry name" value="Chromo"/>
    <property type="match status" value="1"/>
</dbReference>
<accession>A0AAE1JI88</accession>
<dbReference type="PANTHER" id="PTHR47240">
    <property type="entry name" value="CHROMO DOMAIN-CONTAINING PROTEIN LHP1"/>
    <property type="match status" value="1"/>
</dbReference>
<organism evidence="5 6">
    <name type="scientific">Acacia crassicarpa</name>
    <name type="common">northern wattle</name>
    <dbReference type="NCBI Taxonomy" id="499986"/>
    <lineage>
        <taxon>Eukaryota</taxon>
        <taxon>Viridiplantae</taxon>
        <taxon>Streptophyta</taxon>
        <taxon>Embryophyta</taxon>
        <taxon>Tracheophyta</taxon>
        <taxon>Spermatophyta</taxon>
        <taxon>Magnoliopsida</taxon>
        <taxon>eudicotyledons</taxon>
        <taxon>Gunneridae</taxon>
        <taxon>Pentapetalae</taxon>
        <taxon>rosids</taxon>
        <taxon>fabids</taxon>
        <taxon>Fabales</taxon>
        <taxon>Fabaceae</taxon>
        <taxon>Caesalpinioideae</taxon>
        <taxon>mimosoid clade</taxon>
        <taxon>Acacieae</taxon>
        <taxon>Acacia</taxon>
    </lineage>
</organism>
<comment type="caution">
    <text evidence="5">The sequence shown here is derived from an EMBL/GenBank/DDBJ whole genome shotgun (WGS) entry which is preliminary data.</text>
</comment>
<dbReference type="PROSITE" id="PS00598">
    <property type="entry name" value="CHROMO_1"/>
    <property type="match status" value="1"/>
</dbReference>
<evidence type="ECO:0000256" key="2">
    <source>
        <dbReference type="ARBA" id="ARBA00023242"/>
    </source>
</evidence>
<evidence type="ECO:0000313" key="5">
    <source>
        <dbReference type="EMBL" id="KAK4270033.1"/>
    </source>
</evidence>
<dbReference type="CDD" id="cd00024">
    <property type="entry name" value="CD_CSD"/>
    <property type="match status" value="1"/>
</dbReference>
<dbReference type="SMART" id="SM00300">
    <property type="entry name" value="ChSh"/>
    <property type="match status" value="1"/>
</dbReference>
<gene>
    <name evidence="5" type="ORF">QN277_023120</name>
</gene>
<evidence type="ECO:0000313" key="6">
    <source>
        <dbReference type="Proteomes" id="UP001293593"/>
    </source>
</evidence>
<feature type="compositionally biased region" description="Basic and acidic residues" evidence="3">
    <location>
        <begin position="71"/>
        <end position="82"/>
    </location>
</feature>
<keyword evidence="2" id="KW-0539">Nucleus</keyword>
<name>A0AAE1JI88_9FABA</name>
<dbReference type="GO" id="GO:0005634">
    <property type="term" value="C:nucleus"/>
    <property type="evidence" value="ECO:0007669"/>
    <property type="project" value="UniProtKB-SubCell"/>
</dbReference>
<evidence type="ECO:0000256" key="3">
    <source>
        <dbReference type="SAM" id="MobiDB-lite"/>
    </source>
</evidence>
<dbReference type="InterPro" id="IPR016197">
    <property type="entry name" value="Chromo-like_dom_sf"/>
</dbReference>
<reference evidence="5" key="1">
    <citation type="submission" date="2023-10" db="EMBL/GenBank/DDBJ databases">
        <title>Chromosome-level genome of the transformable northern wattle, Acacia crassicarpa.</title>
        <authorList>
            <person name="Massaro I."/>
            <person name="Sinha N.R."/>
            <person name="Poethig S."/>
            <person name="Leichty A.R."/>
        </authorList>
    </citation>
    <scope>NUCLEOTIDE SEQUENCE</scope>
    <source>
        <strain evidence="5">Acra3RX</strain>
        <tissue evidence="5">Leaf</tissue>
    </source>
</reference>
<feature type="domain" description="Chromo" evidence="4">
    <location>
        <begin position="88"/>
        <end position="147"/>
    </location>
</feature>
<feature type="region of interest" description="Disordered" evidence="3">
    <location>
        <begin position="52"/>
        <end position="82"/>
    </location>
</feature>
<dbReference type="EMBL" id="JAWXYG010000006">
    <property type="protein sequence ID" value="KAK4270033.1"/>
    <property type="molecule type" value="Genomic_DNA"/>
</dbReference>
<dbReference type="InterPro" id="IPR008251">
    <property type="entry name" value="Chromo_shadow_dom"/>
</dbReference>
<evidence type="ECO:0000259" key="4">
    <source>
        <dbReference type="PROSITE" id="PS50013"/>
    </source>
</evidence>
<dbReference type="InterPro" id="IPR023779">
    <property type="entry name" value="Chromodomain_CS"/>
</dbReference>
<feature type="compositionally biased region" description="Basic residues" evidence="3">
    <location>
        <begin position="141"/>
        <end position="164"/>
    </location>
</feature>
<feature type="region of interest" description="Disordered" evidence="3">
    <location>
        <begin position="285"/>
        <end position="317"/>
    </location>
</feature>